<dbReference type="InterPro" id="IPR050306">
    <property type="entry name" value="PfkB_Carbo_kinase"/>
</dbReference>
<keyword evidence="2 7" id="KW-0808">Transferase</keyword>
<dbReference type="SUPFAM" id="SSF53613">
    <property type="entry name" value="Ribokinase-like"/>
    <property type="match status" value="1"/>
</dbReference>
<accession>A0ABW8LGX6</accession>
<proteinExistence type="inferred from homology"/>
<dbReference type="PANTHER" id="PTHR43085">
    <property type="entry name" value="HEXOKINASE FAMILY MEMBER"/>
    <property type="match status" value="1"/>
</dbReference>
<evidence type="ECO:0000256" key="5">
    <source>
        <dbReference type="ARBA" id="ARBA00022840"/>
    </source>
</evidence>
<feature type="domain" description="Carbohydrate kinase PfkB" evidence="6">
    <location>
        <begin position="2"/>
        <end position="309"/>
    </location>
</feature>
<dbReference type="RefSeq" id="WP_404745964.1">
    <property type="nucleotide sequence ID" value="NZ_JBJDQH010000003.1"/>
</dbReference>
<evidence type="ECO:0000313" key="8">
    <source>
        <dbReference type="Proteomes" id="UP001620295"/>
    </source>
</evidence>
<dbReference type="PROSITE" id="PS00584">
    <property type="entry name" value="PFKB_KINASES_2"/>
    <property type="match status" value="1"/>
</dbReference>
<dbReference type="PANTHER" id="PTHR43085:SF1">
    <property type="entry name" value="PSEUDOURIDINE KINASE-RELATED"/>
    <property type="match status" value="1"/>
</dbReference>
<keyword evidence="4 7" id="KW-0418">Kinase</keyword>
<evidence type="ECO:0000256" key="2">
    <source>
        <dbReference type="ARBA" id="ARBA00022679"/>
    </source>
</evidence>
<sequence length="314" mass="32297">MIVVAGEALIDLVPDRPATAGPAADPALPALLPRRGGGPYNTAVALGRLGSPTAFCSRISTDGFGEALMAGLQEDGVDTALVQRGAEPTTLAVASIASDGSAGYGFYVEGTADRLFELPEALPDSVRAMCFGTCSLVLEPGATAYESLLRRSADEGIFTVLDPNIRTGLIPDADAYRERFRGWLPSVGLLKLSMEDAAWLAGGQDPAAAAREWLTAGPAAVVLTHGRDGISALTRDGSDHAVPGVQVEVVDTIGAGDTVNAALLHRLAAHEALSADAVAKLDEAAWRDVLGFAARAAAITCSRPGAQPPYAAEL</sequence>
<dbReference type="Proteomes" id="UP001620295">
    <property type="component" value="Unassembled WGS sequence"/>
</dbReference>
<dbReference type="EMBL" id="JBJDQH010000003">
    <property type="protein sequence ID" value="MFK4265034.1"/>
    <property type="molecule type" value="Genomic_DNA"/>
</dbReference>
<protein>
    <submittedName>
        <fullName evidence="7">Carbohydrate kinase</fullName>
        <ecNumber evidence="7">2.7.1.-</ecNumber>
    </submittedName>
</protein>
<keyword evidence="8" id="KW-1185">Reference proteome</keyword>
<dbReference type="InterPro" id="IPR002173">
    <property type="entry name" value="Carboh/pur_kinase_PfkB_CS"/>
</dbReference>
<keyword evidence="3" id="KW-0547">Nucleotide-binding</keyword>
<comment type="caution">
    <text evidence="7">The sequence shown here is derived from an EMBL/GenBank/DDBJ whole genome shotgun (WGS) entry which is preliminary data.</text>
</comment>
<dbReference type="InterPro" id="IPR011611">
    <property type="entry name" value="PfkB_dom"/>
</dbReference>
<dbReference type="CDD" id="cd01167">
    <property type="entry name" value="bac_FRK"/>
    <property type="match status" value="1"/>
</dbReference>
<dbReference type="InterPro" id="IPR029056">
    <property type="entry name" value="Ribokinase-like"/>
</dbReference>
<comment type="similarity">
    <text evidence="1">Belongs to the carbohydrate kinase PfkB family.</text>
</comment>
<dbReference type="EC" id="2.7.1.-" evidence="7"/>
<evidence type="ECO:0000256" key="4">
    <source>
        <dbReference type="ARBA" id="ARBA00022777"/>
    </source>
</evidence>
<dbReference type="Gene3D" id="3.40.1190.20">
    <property type="match status" value="1"/>
</dbReference>
<evidence type="ECO:0000256" key="1">
    <source>
        <dbReference type="ARBA" id="ARBA00010688"/>
    </source>
</evidence>
<name>A0ABW8LGX6_9ACTN</name>
<evidence type="ECO:0000256" key="3">
    <source>
        <dbReference type="ARBA" id="ARBA00022741"/>
    </source>
</evidence>
<dbReference type="GO" id="GO:0016301">
    <property type="term" value="F:kinase activity"/>
    <property type="evidence" value="ECO:0007669"/>
    <property type="project" value="UniProtKB-KW"/>
</dbReference>
<reference evidence="7 8" key="1">
    <citation type="submission" date="2024-11" db="EMBL/GenBank/DDBJ databases">
        <title>The Natural Products Discovery Center: Release of the First 8490 Sequenced Strains for Exploring Actinobacteria Biosynthetic Diversity.</title>
        <authorList>
            <person name="Kalkreuter E."/>
            <person name="Kautsar S.A."/>
            <person name="Yang D."/>
            <person name="Bader C.D."/>
            <person name="Teijaro C.N."/>
            <person name="Fluegel L."/>
            <person name="Davis C.M."/>
            <person name="Simpson J.R."/>
            <person name="Lauterbach L."/>
            <person name="Steele A.D."/>
            <person name="Gui C."/>
            <person name="Meng S."/>
            <person name="Li G."/>
            <person name="Viehrig K."/>
            <person name="Ye F."/>
            <person name="Su P."/>
            <person name="Kiefer A.F."/>
            <person name="Nichols A."/>
            <person name="Cepeda A.J."/>
            <person name="Yan W."/>
            <person name="Fan B."/>
            <person name="Jiang Y."/>
            <person name="Adhikari A."/>
            <person name="Zheng C.-J."/>
            <person name="Schuster L."/>
            <person name="Cowan T.M."/>
            <person name="Smanski M.J."/>
            <person name="Chevrette M.G."/>
            <person name="De Carvalho L.P.S."/>
            <person name="Shen B."/>
        </authorList>
    </citation>
    <scope>NUCLEOTIDE SEQUENCE [LARGE SCALE GENOMIC DNA]</scope>
    <source>
        <strain evidence="7 8">NPDC020863</strain>
    </source>
</reference>
<keyword evidence="5" id="KW-0067">ATP-binding</keyword>
<organism evidence="7 8">
    <name type="scientific">Streptomyces milbemycinicus</name>
    <dbReference type="NCBI Taxonomy" id="476552"/>
    <lineage>
        <taxon>Bacteria</taxon>
        <taxon>Bacillati</taxon>
        <taxon>Actinomycetota</taxon>
        <taxon>Actinomycetes</taxon>
        <taxon>Kitasatosporales</taxon>
        <taxon>Streptomycetaceae</taxon>
        <taxon>Streptomyces</taxon>
    </lineage>
</organism>
<dbReference type="Pfam" id="PF00294">
    <property type="entry name" value="PfkB"/>
    <property type="match status" value="1"/>
</dbReference>
<gene>
    <name evidence="7" type="ORF">ACI2L5_08820</name>
</gene>
<evidence type="ECO:0000313" key="7">
    <source>
        <dbReference type="EMBL" id="MFK4265034.1"/>
    </source>
</evidence>
<evidence type="ECO:0000259" key="6">
    <source>
        <dbReference type="Pfam" id="PF00294"/>
    </source>
</evidence>